<evidence type="ECO:0000259" key="4">
    <source>
        <dbReference type="Pfam" id="PF25023"/>
    </source>
</evidence>
<evidence type="ECO:0000256" key="1">
    <source>
        <dbReference type="ARBA" id="ARBA00022737"/>
    </source>
</evidence>
<dbReference type="RefSeq" id="WP_132124636.1">
    <property type="nucleotide sequence ID" value="NZ_SLWS01000013.1"/>
</dbReference>
<feature type="region of interest" description="Disordered" evidence="2">
    <location>
        <begin position="1398"/>
        <end position="1417"/>
    </location>
</feature>
<dbReference type="NCBIfam" id="TIGR01643">
    <property type="entry name" value="YD_repeat_2x"/>
    <property type="match status" value="12"/>
</dbReference>
<comment type="caution">
    <text evidence="5">The sequence shown here is derived from an EMBL/GenBank/DDBJ whole genome shotgun (WGS) entry which is preliminary data.</text>
</comment>
<dbReference type="PANTHER" id="PTHR32305:SF15">
    <property type="entry name" value="PROTEIN RHSA-RELATED"/>
    <property type="match status" value="1"/>
</dbReference>
<dbReference type="PANTHER" id="PTHR32305">
    <property type="match status" value="1"/>
</dbReference>
<dbReference type="InterPro" id="IPR050708">
    <property type="entry name" value="T6SS_VgrG/RHS"/>
</dbReference>
<dbReference type="OrthoDB" id="4981820at2"/>
<dbReference type="InterPro" id="IPR022385">
    <property type="entry name" value="Rhs_assc_core"/>
</dbReference>
<sequence>MNNPLVAAPQDTTRGYSGIPLAEDAVSCYEGLSSGNWIEGGLGAVATAADIADTVANPFGALFGAGIGWLMEHFEPLRQALDWLAGKPEVIESYGQTWDNVAKELDRIKADHETMVGNDLADWQGAGAEAYRNTTTEVSDALASASSVASGLSTGTTIMGGLVAAVRTTVRDIIARLVGDAIEWVAEEAFSLGLATPVVIGQVTTAVSNAMAKVSKLIAKVTNAIKKVTPLLEKLKGLFAKIAEKLKGLRRSGEPHTATPHETPRPKGEPRSPTEPHDVSDPRTTSQSADRPFCKDDPIDVTTGEVVLSEEDLVLPGVLPLTVSRHHMSNYRTGRLFGPSWASTLDQRLEVSADTILFATSDGRRLRYPRPTGDEEVLPEFGPRVPLRRGASGYSVRYPQDGTVLEFSAVGAAWESGAVQPVTAIRHRNGATISIAHTPDGLPAELVHSGGHRVALDTMDGRVTALRVVSGGDSVTVMHYGYDDAGNLAEATNSSGVAQRFTYDGDGRLTSWTDRNGQWYRYVYDSAGRATSTIGSGGALNGSLTYDTATRTTTHTDTLGNTTTYQMNELGQVVRETNALGATITRDWDAYDRLLAATDPLGAVTRYTYDDVGNLVGVTRPDGAVISAQYNEFGAPTSVTAADGARSVCEYDEHGNLTAEIDPVGAVTRYTYENGHLRTVTDPLGGTTHVQTDAAGLVTEVRDALGAVTRHERDMFGRLLATVDPLGGVTRYGWTVEGRPLFRTLPDGQTERWRYDGESNEVEYVDAAGEVTRTEITHFDLPGARIAPDGTRTTYTYDSELRVIRITNPAGLEWRHEYDGAGNLLRETDFNQRTTSYGYDSAGRLTERTNNLGESVTFVRDVLGNVVEKHVGGQVTRFTYDPAGRLMTATAPDVTLAYERDAVGRVVAETVNGRTVRSEFDLAGQRVRRDTPHGVTSAWDYDPVGSPTALRTANQTVQFVHDELGRQVRRGLGAVSLSQAWDSVGRLTSQVVAGLNGPIAGRAYHYRSGGYLAAVEDQFTGAQRFDLDRLGRVTALHRPDGVERYGYDLAGNIAEPSRVYQGTMLRTIGRTVYAHDAQGRVVQRNVRTLSGQNRIWRYTWDAEDRLTSATTPDGVTWHYRYDPLGRRVAKEGRTSTGVLRTEFFWDGTHLVEQVDATGATTWEYQPGTFTPIAQVVSAPQDEIDARFYAIIADQIGTPTELVEPDGDLVWRRRATLWGRSNTQGSVVCPLRFAGQYHDEETGWDYNRHRYYDPEIGQYTSPDPMGYDGGDNPHAYVANPTDLTDPHGLTPCEDAANAANGAKLNDHLRQAEKYGKAGYREMPDGRIRYYGNVDPARTPGEMAGRRVVREWDPATGEKRTWQETVDHDGNVRIVRPQESITGGRKVHYHFDADGNYLGNDRGRVNARPGQDGFIPARR</sequence>
<feature type="domain" description="Teneurin-like YD-shell" evidence="4">
    <location>
        <begin position="791"/>
        <end position="913"/>
    </location>
</feature>
<dbReference type="InterPro" id="IPR036689">
    <property type="entry name" value="ESAT-6-like_sf"/>
</dbReference>
<feature type="region of interest" description="Disordered" evidence="2">
    <location>
        <begin position="249"/>
        <end position="298"/>
    </location>
</feature>
<dbReference type="InterPro" id="IPR006530">
    <property type="entry name" value="YD"/>
</dbReference>
<dbReference type="InterPro" id="IPR056823">
    <property type="entry name" value="TEN-like_YD-shell"/>
</dbReference>
<name>A0A4R2J2X7_9PSEU</name>
<protein>
    <submittedName>
        <fullName evidence="5">RHS repeat-associated protein</fullName>
    </submittedName>
</protein>
<evidence type="ECO:0000259" key="3">
    <source>
        <dbReference type="Pfam" id="PF20148"/>
    </source>
</evidence>
<dbReference type="EMBL" id="SLWS01000013">
    <property type="protein sequence ID" value="TCO50669.1"/>
    <property type="molecule type" value="Genomic_DNA"/>
</dbReference>
<dbReference type="Pfam" id="PF25023">
    <property type="entry name" value="TEN_YD-shell"/>
    <property type="match status" value="2"/>
</dbReference>
<reference evidence="5 6" key="1">
    <citation type="submission" date="2019-03" db="EMBL/GenBank/DDBJ databases">
        <title>Genomic Encyclopedia of Type Strains, Phase IV (KMG-IV): sequencing the most valuable type-strain genomes for metagenomic binning, comparative biology and taxonomic classification.</title>
        <authorList>
            <person name="Goeker M."/>
        </authorList>
    </citation>
    <scope>NUCLEOTIDE SEQUENCE [LARGE SCALE GENOMIC DNA]</scope>
    <source>
        <strain evidence="5 6">DSM 45934</strain>
    </source>
</reference>
<evidence type="ECO:0000313" key="6">
    <source>
        <dbReference type="Proteomes" id="UP000295680"/>
    </source>
</evidence>
<dbReference type="InterPro" id="IPR038332">
    <property type="entry name" value="PPE_sf"/>
</dbReference>
<dbReference type="Gene3D" id="2.180.10.10">
    <property type="entry name" value="RHS repeat-associated core"/>
    <property type="match status" value="4"/>
</dbReference>
<dbReference type="Pfam" id="PF20148">
    <property type="entry name" value="DUF6531"/>
    <property type="match status" value="1"/>
</dbReference>
<feature type="domain" description="DUF6531" evidence="3">
    <location>
        <begin position="297"/>
        <end position="368"/>
    </location>
</feature>
<dbReference type="Gene3D" id="1.20.1260.20">
    <property type="entry name" value="PPE superfamily"/>
    <property type="match status" value="1"/>
</dbReference>
<dbReference type="Proteomes" id="UP000295680">
    <property type="component" value="Unassembled WGS sequence"/>
</dbReference>
<evidence type="ECO:0000313" key="5">
    <source>
        <dbReference type="EMBL" id="TCO50669.1"/>
    </source>
</evidence>
<feature type="compositionally biased region" description="Basic and acidic residues" evidence="2">
    <location>
        <begin position="262"/>
        <end position="281"/>
    </location>
</feature>
<dbReference type="InterPro" id="IPR045351">
    <property type="entry name" value="DUF6531"/>
</dbReference>
<evidence type="ECO:0000256" key="2">
    <source>
        <dbReference type="SAM" id="MobiDB-lite"/>
    </source>
</evidence>
<accession>A0A4R2J2X7</accession>
<dbReference type="SUPFAM" id="SSF140453">
    <property type="entry name" value="EsxAB dimer-like"/>
    <property type="match status" value="1"/>
</dbReference>
<gene>
    <name evidence="5" type="ORF">EV192_11346</name>
</gene>
<keyword evidence="6" id="KW-1185">Reference proteome</keyword>
<proteinExistence type="predicted"/>
<organism evidence="5 6">
    <name type="scientific">Actinocrispum wychmicini</name>
    <dbReference type="NCBI Taxonomy" id="1213861"/>
    <lineage>
        <taxon>Bacteria</taxon>
        <taxon>Bacillati</taxon>
        <taxon>Actinomycetota</taxon>
        <taxon>Actinomycetes</taxon>
        <taxon>Pseudonocardiales</taxon>
        <taxon>Pseudonocardiaceae</taxon>
        <taxon>Actinocrispum</taxon>
    </lineage>
</organism>
<feature type="domain" description="Teneurin-like YD-shell" evidence="4">
    <location>
        <begin position="1028"/>
        <end position="1268"/>
    </location>
</feature>
<dbReference type="NCBIfam" id="TIGR03696">
    <property type="entry name" value="Rhs_assc_core"/>
    <property type="match status" value="1"/>
</dbReference>
<keyword evidence="1" id="KW-0677">Repeat</keyword>
<dbReference type="Pfam" id="PF05593">
    <property type="entry name" value="RHS_repeat"/>
    <property type="match status" value="4"/>
</dbReference>
<dbReference type="InterPro" id="IPR031325">
    <property type="entry name" value="RHS_repeat"/>
</dbReference>